<protein>
    <submittedName>
        <fullName evidence="3">Short chain dehydrogenase</fullName>
    </submittedName>
</protein>
<dbReference type="GO" id="GO:0016491">
    <property type="term" value="F:oxidoreductase activity"/>
    <property type="evidence" value="ECO:0007669"/>
    <property type="project" value="UniProtKB-KW"/>
</dbReference>
<evidence type="ECO:0000256" key="1">
    <source>
        <dbReference type="ARBA" id="ARBA00006484"/>
    </source>
</evidence>
<dbReference type="InterPro" id="IPR036291">
    <property type="entry name" value="NAD(P)-bd_dom_sf"/>
</dbReference>
<evidence type="ECO:0000313" key="3">
    <source>
        <dbReference type="EMBL" id="VFR17159.1"/>
    </source>
</evidence>
<sequence length="260" mass="26610">MFGDKTLSSRRVLVTAGASGIGLAIARAFRGAGAKVFVCDVDEAALAAARKALPGLQGLRADVSDEASVAALFEAADAYLGGLDILVNNAGVAGPTGGVETLSLADWRRTLDVNITGQFLCARLAVPRLRRGVNPSIINLSSAAGHLGFPGRSPYSASKWAVVGFTKSLAIELGPDGIRVNAILPGAVDGPRIRAVIAAKAASNGLPLEEVAHAYESQAALGRMVTAEDIANMALFAVSDAAINLSGQELVVDGHTQKLS</sequence>
<accession>A0A484NXJ9</accession>
<dbReference type="InterPro" id="IPR020904">
    <property type="entry name" value="Sc_DH/Rdtase_CS"/>
</dbReference>
<dbReference type="CDD" id="cd05233">
    <property type="entry name" value="SDR_c"/>
    <property type="match status" value="1"/>
</dbReference>
<evidence type="ECO:0000256" key="2">
    <source>
        <dbReference type="ARBA" id="ARBA00023002"/>
    </source>
</evidence>
<dbReference type="Gene3D" id="3.40.50.720">
    <property type="entry name" value="NAD(P)-binding Rossmann-like Domain"/>
    <property type="match status" value="1"/>
</dbReference>
<name>A0A484NXJ9_9ZZZZ</name>
<dbReference type="PRINTS" id="PR00080">
    <property type="entry name" value="SDRFAMILY"/>
</dbReference>
<dbReference type="FunFam" id="3.40.50.720:FF:000084">
    <property type="entry name" value="Short-chain dehydrogenase reductase"/>
    <property type="match status" value="1"/>
</dbReference>
<gene>
    <name evidence="3" type="ORF">AMP9_0674</name>
</gene>
<keyword evidence="2" id="KW-0560">Oxidoreductase</keyword>
<dbReference type="AlphaFoldDB" id="A0A484NXJ9"/>
<dbReference type="PANTHER" id="PTHR43477">
    <property type="entry name" value="DIHYDROANTICAPSIN 7-DEHYDROGENASE"/>
    <property type="match status" value="1"/>
</dbReference>
<organism evidence="3">
    <name type="scientific">plant metagenome</name>
    <dbReference type="NCBI Taxonomy" id="1297885"/>
    <lineage>
        <taxon>unclassified sequences</taxon>
        <taxon>metagenomes</taxon>
        <taxon>organismal metagenomes</taxon>
    </lineage>
</organism>
<dbReference type="PROSITE" id="PS00061">
    <property type="entry name" value="ADH_SHORT"/>
    <property type="match status" value="1"/>
</dbReference>
<dbReference type="InterPro" id="IPR002347">
    <property type="entry name" value="SDR_fam"/>
</dbReference>
<dbReference type="SUPFAM" id="SSF51735">
    <property type="entry name" value="NAD(P)-binding Rossmann-fold domains"/>
    <property type="match status" value="1"/>
</dbReference>
<comment type="similarity">
    <text evidence="1">Belongs to the short-chain dehydrogenases/reductases (SDR) family.</text>
</comment>
<dbReference type="PRINTS" id="PR00081">
    <property type="entry name" value="GDHRDH"/>
</dbReference>
<dbReference type="Pfam" id="PF13561">
    <property type="entry name" value="adh_short_C2"/>
    <property type="match status" value="1"/>
</dbReference>
<dbReference type="InterPro" id="IPR051122">
    <property type="entry name" value="SDR_DHRS6-like"/>
</dbReference>
<proteinExistence type="inferred from homology"/>
<dbReference type="EMBL" id="CAADHY010000008">
    <property type="protein sequence ID" value="VFR17159.1"/>
    <property type="molecule type" value="Genomic_DNA"/>
</dbReference>
<dbReference type="NCBIfam" id="NF009466">
    <property type="entry name" value="PRK12826.1-2"/>
    <property type="match status" value="1"/>
</dbReference>
<reference evidence="3" key="1">
    <citation type="submission" date="2019-03" db="EMBL/GenBank/DDBJ databases">
        <authorList>
            <person name="Danneels B."/>
        </authorList>
    </citation>
    <scope>NUCLEOTIDE SEQUENCE</scope>
</reference>
<dbReference type="PANTHER" id="PTHR43477:SF1">
    <property type="entry name" value="DIHYDROANTICAPSIN 7-DEHYDROGENASE"/>
    <property type="match status" value="1"/>
</dbReference>